<dbReference type="Proteomes" id="UP001286313">
    <property type="component" value="Unassembled WGS sequence"/>
</dbReference>
<gene>
    <name evidence="2" type="ORF">Pcinc_032416</name>
</gene>
<dbReference type="AlphaFoldDB" id="A0AAE1K3E0"/>
<proteinExistence type="predicted"/>
<name>A0AAE1K3E0_PETCI</name>
<accession>A0AAE1K3E0</accession>
<protein>
    <submittedName>
        <fullName evidence="2">Uncharacterized protein</fullName>
    </submittedName>
</protein>
<dbReference type="InterPro" id="IPR013783">
    <property type="entry name" value="Ig-like_fold"/>
</dbReference>
<evidence type="ECO:0000313" key="3">
    <source>
        <dbReference type="Proteomes" id="UP001286313"/>
    </source>
</evidence>
<comment type="caution">
    <text evidence="2">The sequence shown here is derived from an EMBL/GenBank/DDBJ whole genome shotgun (WGS) entry which is preliminary data.</text>
</comment>
<organism evidence="2 3">
    <name type="scientific">Petrolisthes cinctipes</name>
    <name type="common">Flat porcelain crab</name>
    <dbReference type="NCBI Taxonomy" id="88211"/>
    <lineage>
        <taxon>Eukaryota</taxon>
        <taxon>Metazoa</taxon>
        <taxon>Ecdysozoa</taxon>
        <taxon>Arthropoda</taxon>
        <taxon>Crustacea</taxon>
        <taxon>Multicrustacea</taxon>
        <taxon>Malacostraca</taxon>
        <taxon>Eumalacostraca</taxon>
        <taxon>Eucarida</taxon>
        <taxon>Decapoda</taxon>
        <taxon>Pleocyemata</taxon>
        <taxon>Anomura</taxon>
        <taxon>Galatheoidea</taxon>
        <taxon>Porcellanidae</taxon>
        <taxon>Petrolisthes</taxon>
    </lineage>
</organism>
<sequence length="110" mass="11562">TPPSSPAPLPTPTVVTHTTWELKVQDAPEAPRDLRVSREGSRDGHCDLAALLHPTHPSPTMSSTSSLRRIRVVAVNSVGESPSSEPLTLRTEGEAPSAAPVKVRAVGRGS</sequence>
<feature type="non-terminal residue" evidence="2">
    <location>
        <position position="1"/>
    </location>
</feature>
<keyword evidence="3" id="KW-1185">Reference proteome</keyword>
<dbReference type="InterPro" id="IPR036116">
    <property type="entry name" value="FN3_sf"/>
</dbReference>
<evidence type="ECO:0000256" key="1">
    <source>
        <dbReference type="SAM" id="MobiDB-lite"/>
    </source>
</evidence>
<dbReference type="Gene3D" id="2.60.40.10">
    <property type="entry name" value="Immunoglobulins"/>
    <property type="match status" value="1"/>
</dbReference>
<reference evidence="2" key="1">
    <citation type="submission" date="2023-10" db="EMBL/GenBank/DDBJ databases">
        <title>Genome assemblies of two species of porcelain crab, Petrolisthes cinctipes and Petrolisthes manimaculis (Anomura: Porcellanidae).</title>
        <authorList>
            <person name="Angst P."/>
        </authorList>
    </citation>
    <scope>NUCLEOTIDE SEQUENCE</scope>
    <source>
        <strain evidence="2">PB745_01</strain>
        <tissue evidence="2">Gill</tissue>
    </source>
</reference>
<dbReference type="SUPFAM" id="SSF49265">
    <property type="entry name" value="Fibronectin type III"/>
    <property type="match status" value="1"/>
</dbReference>
<evidence type="ECO:0000313" key="2">
    <source>
        <dbReference type="EMBL" id="KAK3861640.1"/>
    </source>
</evidence>
<dbReference type="EMBL" id="JAWQEG010004447">
    <property type="protein sequence ID" value="KAK3861640.1"/>
    <property type="molecule type" value="Genomic_DNA"/>
</dbReference>
<feature type="region of interest" description="Disordered" evidence="1">
    <location>
        <begin position="80"/>
        <end position="110"/>
    </location>
</feature>